<feature type="signal peptide" evidence="1">
    <location>
        <begin position="1"/>
        <end position="31"/>
    </location>
</feature>
<sequence>MASRAYSDEFIYSVFLPWLAIFCSLSVQSAALCPADVAVEFLRAHWGDARDFWRKWGDLGDDNCIRRFAGNGIRTLAEKLVEDSKITVKLATEVDNLEALLSVYDYVVVATEAPTAARLLECVDAERAALLKRLKHERSVVWMHRDLRMLPEVTNTSWRSGLNLFIDSSAAANWKPLVTTKPINAYVSVYLPSCDAELKSETESKGKDVVIQTWAPLGLVSPEPKELLRKASYFTRPVLTTDYFNIVSTLVKSNGRHRTYLAGSYSYAGNRKIPLLENAMLSV</sequence>
<protein>
    <recommendedName>
        <fullName evidence="4">Amine oxidase domain-containing protein</fullName>
    </recommendedName>
</protein>
<dbReference type="InterPro" id="IPR036188">
    <property type="entry name" value="FAD/NAD-bd_sf"/>
</dbReference>
<dbReference type="RefSeq" id="XP_002784732.1">
    <property type="nucleotide sequence ID" value="XM_002784686.1"/>
</dbReference>
<keyword evidence="1" id="KW-0732">Signal</keyword>
<name>C5KGH2_PERM5</name>
<accession>C5KGH2</accession>
<dbReference type="GeneID" id="9063602"/>
<dbReference type="OrthoDB" id="423130at2759"/>
<keyword evidence="3" id="KW-1185">Reference proteome</keyword>
<organism evidence="3">
    <name type="scientific">Perkinsus marinus (strain ATCC 50983 / TXsc)</name>
    <dbReference type="NCBI Taxonomy" id="423536"/>
    <lineage>
        <taxon>Eukaryota</taxon>
        <taxon>Sar</taxon>
        <taxon>Alveolata</taxon>
        <taxon>Perkinsozoa</taxon>
        <taxon>Perkinsea</taxon>
        <taxon>Perkinsida</taxon>
        <taxon>Perkinsidae</taxon>
        <taxon>Perkinsus</taxon>
    </lineage>
</organism>
<evidence type="ECO:0000256" key="1">
    <source>
        <dbReference type="SAM" id="SignalP"/>
    </source>
</evidence>
<dbReference type="AlphaFoldDB" id="C5KGH2"/>
<reference evidence="2 3" key="1">
    <citation type="submission" date="2008-07" db="EMBL/GenBank/DDBJ databases">
        <authorList>
            <person name="El-Sayed N."/>
            <person name="Caler E."/>
            <person name="Inman J."/>
            <person name="Amedeo P."/>
            <person name="Hass B."/>
            <person name="Wortman J."/>
        </authorList>
    </citation>
    <scope>NUCLEOTIDE SEQUENCE [LARGE SCALE GENOMIC DNA]</scope>
    <source>
        <strain evidence="3">ATCC 50983 / TXsc</strain>
    </source>
</reference>
<evidence type="ECO:0008006" key="4">
    <source>
        <dbReference type="Google" id="ProtNLM"/>
    </source>
</evidence>
<feature type="chain" id="PRO_5002951885" description="Amine oxidase domain-containing protein" evidence="1">
    <location>
        <begin position="32"/>
        <end position="283"/>
    </location>
</feature>
<proteinExistence type="predicted"/>
<evidence type="ECO:0000313" key="3">
    <source>
        <dbReference type="Proteomes" id="UP000007800"/>
    </source>
</evidence>
<evidence type="ECO:0000313" key="2">
    <source>
        <dbReference type="EMBL" id="EER16528.1"/>
    </source>
</evidence>
<dbReference type="SUPFAM" id="SSF51905">
    <property type="entry name" value="FAD/NAD(P)-binding domain"/>
    <property type="match status" value="1"/>
</dbReference>
<dbReference type="EMBL" id="GG672918">
    <property type="protein sequence ID" value="EER16528.1"/>
    <property type="molecule type" value="Genomic_DNA"/>
</dbReference>
<dbReference type="InParanoid" id="C5KGH2"/>
<gene>
    <name evidence="2" type="ORF">Pmar_PMAR021127</name>
</gene>
<dbReference type="Proteomes" id="UP000007800">
    <property type="component" value="Unassembled WGS sequence"/>
</dbReference>